<feature type="compositionally biased region" description="Acidic residues" evidence="5">
    <location>
        <begin position="1147"/>
        <end position="1161"/>
    </location>
</feature>
<evidence type="ECO:0000256" key="1">
    <source>
        <dbReference type="ARBA" id="ARBA00022723"/>
    </source>
</evidence>
<feature type="compositionally biased region" description="Low complexity" evidence="5">
    <location>
        <begin position="1197"/>
        <end position="1207"/>
    </location>
</feature>
<feature type="compositionally biased region" description="Low complexity" evidence="5">
    <location>
        <begin position="1757"/>
        <end position="1770"/>
    </location>
</feature>
<evidence type="ECO:0000256" key="5">
    <source>
        <dbReference type="SAM" id="MobiDB-lite"/>
    </source>
</evidence>
<dbReference type="InterPro" id="IPR001965">
    <property type="entry name" value="Znf_PHD"/>
</dbReference>
<evidence type="ECO:0000256" key="4">
    <source>
        <dbReference type="ARBA" id="ARBA00022853"/>
    </source>
</evidence>
<feature type="compositionally biased region" description="Basic and acidic residues" evidence="5">
    <location>
        <begin position="1391"/>
        <end position="1400"/>
    </location>
</feature>
<dbReference type="GO" id="GO:0008270">
    <property type="term" value="F:zinc ion binding"/>
    <property type="evidence" value="ECO:0007669"/>
    <property type="project" value="UniProtKB-KW"/>
</dbReference>
<feature type="compositionally biased region" description="Acidic residues" evidence="5">
    <location>
        <begin position="946"/>
        <end position="971"/>
    </location>
</feature>
<feature type="compositionally biased region" description="Polar residues" evidence="5">
    <location>
        <begin position="68"/>
        <end position="77"/>
    </location>
</feature>
<feature type="region of interest" description="Disordered" evidence="5">
    <location>
        <begin position="1316"/>
        <end position="1529"/>
    </location>
</feature>
<keyword evidence="2" id="KW-0863">Zinc-finger</keyword>
<feature type="compositionally biased region" description="Low complexity" evidence="5">
    <location>
        <begin position="1027"/>
        <end position="1037"/>
    </location>
</feature>
<feature type="compositionally biased region" description="Polar residues" evidence="5">
    <location>
        <begin position="720"/>
        <end position="730"/>
    </location>
</feature>
<feature type="compositionally biased region" description="Low complexity" evidence="5">
    <location>
        <begin position="1593"/>
        <end position="1603"/>
    </location>
</feature>
<feature type="region of interest" description="Disordered" evidence="5">
    <location>
        <begin position="1784"/>
        <end position="1852"/>
    </location>
</feature>
<dbReference type="InterPro" id="IPR001214">
    <property type="entry name" value="SET_dom"/>
</dbReference>
<protein>
    <submittedName>
        <fullName evidence="7">PHD Zn-finger proteins</fullName>
    </submittedName>
</protein>
<feature type="compositionally biased region" description="Low complexity" evidence="5">
    <location>
        <begin position="32"/>
        <end position="50"/>
    </location>
</feature>
<feature type="compositionally biased region" description="Pro residues" evidence="5">
    <location>
        <begin position="1653"/>
        <end position="1662"/>
    </location>
</feature>
<feature type="region of interest" description="Disordered" evidence="5">
    <location>
        <begin position="301"/>
        <end position="338"/>
    </location>
</feature>
<feature type="compositionally biased region" description="Polar residues" evidence="5">
    <location>
        <begin position="314"/>
        <end position="329"/>
    </location>
</feature>
<feature type="compositionally biased region" description="Polar residues" evidence="5">
    <location>
        <begin position="1074"/>
        <end position="1087"/>
    </location>
</feature>
<dbReference type="Gene3D" id="2.170.270.10">
    <property type="entry name" value="SET domain"/>
    <property type="match status" value="1"/>
</dbReference>
<feature type="region of interest" description="Disordered" evidence="5">
    <location>
        <begin position="408"/>
        <end position="433"/>
    </location>
</feature>
<evidence type="ECO:0000259" key="6">
    <source>
        <dbReference type="PROSITE" id="PS50280"/>
    </source>
</evidence>
<organism evidence="7">
    <name type="scientific">Phaffia rhodozyma</name>
    <name type="common">Yeast</name>
    <name type="synonym">Xanthophyllomyces dendrorhous</name>
    <dbReference type="NCBI Taxonomy" id="264483"/>
    <lineage>
        <taxon>Eukaryota</taxon>
        <taxon>Fungi</taxon>
        <taxon>Dikarya</taxon>
        <taxon>Basidiomycota</taxon>
        <taxon>Agaricomycotina</taxon>
        <taxon>Tremellomycetes</taxon>
        <taxon>Cystofilobasidiales</taxon>
        <taxon>Mrakiaceae</taxon>
        <taxon>Phaffia</taxon>
    </lineage>
</organism>
<feature type="compositionally biased region" description="Polar residues" evidence="5">
    <location>
        <begin position="1424"/>
        <end position="1433"/>
    </location>
</feature>
<feature type="region of interest" description="Disordered" evidence="5">
    <location>
        <begin position="493"/>
        <end position="543"/>
    </location>
</feature>
<keyword evidence="1" id="KW-0479">Metal-binding</keyword>
<name>A0A0F7SZ72_PHARH</name>
<feature type="compositionally biased region" description="Acidic residues" evidence="5">
    <location>
        <begin position="1003"/>
        <end position="1014"/>
    </location>
</feature>
<dbReference type="GO" id="GO:0006325">
    <property type="term" value="P:chromatin organization"/>
    <property type="evidence" value="ECO:0007669"/>
    <property type="project" value="UniProtKB-KW"/>
</dbReference>
<keyword evidence="4" id="KW-0156">Chromatin regulator</keyword>
<feature type="region of interest" description="Disordered" evidence="5">
    <location>
        <begin position="1757"/>
        <end position="1776"/>
    </location>
</feature>
<proteinExistence type="predicted"/>
<feature type="region of interest" description="Disordered" evidence="5">
    <location>
        <begin position="173"/>
        <end position="202"/>
    </location>
</feature>
<feature type="compositionally biased region" description="Basic and acidic residues" evidence="5">
    <location>
        <begin position="929"/>
        <end position="938"/>
    </location>
</feature>
<evidence type="ECO:0000256" key="2">
    <source>
        <dbReference type="ARBA" id="ARBA00022771"/>
    </source>
</evidence>
<dbReference type="SUPFAM" id="SSF82199">
    <property type="entry name" value="SET domain"/>
    <property type="match status" value="1"/>
</dbReference>
<dbReference type="PANTHER" id="PTHR46462">
    <property type="entry name" value="UPSET, ISOFORM A"/>
    <property type="match status" value="1"/>
</dbReference>
<dbReference type="SUPFAM" id="SSF57903">
    <property type="entry name" value="FYVE/PHD zinc finger"/>
    <property type="match status" value="1"/>
</dbReference>
<feature type="compositionally biased region" description="Low complexity" evidence="5">
    <location>
        <begin position="1267"/>
        <end position="1290"/>
    </location>
</feature>
<feature type="region of interest" description="Disordered" evidence="5">
    <location>
        <begin position="790"/>
        <end position="809"/>
    </location>
</feature>
<feature type="compositionally biased region" description="Low complexity" evidence="5">
    <location>
        <begin position="1124"/>
        <end position="1146"/>
    </location>
</feature>
<dbReference type="EMBL" id="LN483332">
    <property type="protein sequence ID" value="CED85633.1"/>
    <property type="molecule type" value="Genomic_DNA"/>
</dbReference>
<feature type="compositionally biased region" description="Polar residues" evidence="5">
    <location>
        <begin position="1507"/>
        <end position="1527"/>
    </location>
</feature>
<feature type="domain" description="SET" evidence="6">
    <location>
        <begin position="605"/>
        <end position="757"/>
    </location>
</feature>
<dbReference type="SMART" id="SM00317">
    <property type="entry name" value="SET"/>
    <property type="match status" value="1"/>
</dbReference>
<evidence type="ECO:0000313" key="7">
    <source>
        <dbReference type="EMBL" id="CED85633.1"/>
    </source>
</evidence>
<accession>A0A0F7SZ72</accession>
<feature type="compositionally biased region" description="Basic and acidic residues" evidence="5">
    <location>
        <begin position="1681"/>
        <end position="1717"/>
    </location>
</feature>
<dbReference type="Pfam" id="PF00856">
    <property type="entry name" value="SET"/>
    <property type="match status" value="1"/>
</dbReference>
<feature type="compositionally biased region" description="Polar residues" evidence="5">
    <location>
        <begin position="1480"/>
        <end position="1495"/>
    </location>
</feature>
<feature type="compositionally biased region" description="Low complexity" evidence="5">
    <location>
        <begin position="1410"/>
        <end position="1423"/>
    </location>
</feature>
<feature type="compositionally biased region" description="Low complexity" evidence="5">
    <location>
        <begin position="78"/>
        <end position="90"/>
    </location>
</feature>
<feature type="region of interest" description="Disordered" evidence="5">
    <location>
        <begin position="706"/>
        <end position="730"/>
    </location>
</feature>
<keyword evidence="3" id="KW-0862">Zinc</keyword>
<dbReference type="InterPro" id="IPR046341">
    <property type="entry name" value="SET_dom_sf"/>
</dbReference>
<feature type="region of interest" description="Disordered" evidence="5">
    <location>
        <begin position="16"/>
        <end position="98"/>
    </location>
</feature>
<feature type="compositionally biased region" description="Polar residues" evidence="5">
    <location>
        <begin position="1053"/>
        <end position="1064"/>
    </location>
</feature>
<feature type="region of interest" description="Disordered" evidence="5">
    <location>
        <begin position="917"/>
        <end position="1303"/>
    </location>
</feature>
<dbReference type="GO" id="GO:0070210">
    <property type="term" value="C:Rpd3L-Expanded complex"/>
    <property type="evidence" value="ECO:0007669"/>
    <property type="project" value="TreeGrafter"/>
</dbReference>
<feature type="compositionally biased region" description="Polar residues" evidence="5">
    <location>
        <begin position="1114"/>
        <end position="1123"/>
    </location>
</feature>
<dbReference type="SMART" id="SM00249">
    <property type="entry name" value="PHD"/>
    <property type="match status" value="1"/>
</dbReference>
<evidence type="ECO:0000256" key="3">
    <source>
        <dbReference type="ARBA" id="ARBA00022833"/>
    </source>
</evidence>
<sequence>MDSTEDIASLLLALHDSTPRTHLPVSGQPTASTSQLPSSSFQSDQPLLPSGAPPPEHVKVEPLFQPHPLSTRSPGHQLSSSLGPASSPGGHLQNNANRDPIEINTSFHIRTKSPSTTLQNLPPPPVIHPAIPSPPAIVESTSSSIFPTPDTDSKPTAPVKALSPLVPLDAISGPAAAAPTARGTKRKRGTGSKADTKAKSKSALVSAEPLKVNAQSDAHVLHPDAGIIRCICGIIDDDGFTIQCDHCYAWEHAVCMGIQEGNVPDEYLCELCLPRAIDFHGAKEKQRAKKEELTLRAEIEAAKAVTHPRKTSGPIGSTLTTGEKSSHQASHSKNKKSNHLIREVLHPPSKDSQPLSINTSSLSDSISATNGHIVLSMDTLPEPHISTSSQTSSTNQRAHSNLHLSLSSIQQQSLATTNPPSPQPGSTNSAVVTQDEDEKFEPWTMEYFPVRENVVRDPIVMNKLHILQNVWDRRLGGLVGPSLLSSLTKLNSEVESSREAESPTGNQVESHEGDEDMKDRSSPVVSVTSTTNQSAKSPVPVPIQVPPEYEPSFSTLGNFLPPVLLSAPNLASVSSKLQIKSLPANAPSNPPQQSFTLSHPSITTSLLRPVYTRPNAYAVFAEGLIPQGTLVGELNGELVQGEKYRQDPINQYRFLGCPKPGVRTLGPGVDLVLDSRGFGNQLRFIRSSCHPNAVLRPMLFFRNPSSTARDASVPPADLSPSDSNPPSTHSGTAGELLFGVFASKDISKREEITLPWEWDDGHVVHALQKLLDSKFSGPFHHSLFGPSSAATPIASHNPQTPTPTSGSRRNSLYPVDEIPSLAELVPKLSIVLIHLTGTFATCACLKKKDCVLSQMARLVEGKPFWGLVEKTVGQGRGGRRPKRPDLGPLIGPVRGWRNREMERRAERERLIEAQTQALTQASEEVDEAEIVKSPERSDQVSGEVESATEADDEQENKELGVEDEVEVEMETAADVQPQQISPRPERNLSPIKPVTKVFSGSSQDEEEDKMDVDEPVGQGLAHESVRESPSTTVSSPSKPLFATINPSPVAGPPSSTSLLNTAQSKHPHSESSQRHSSPTKSSRSLPASSPAIIKPRRSASDVEPTADEDAGNFSDASTLTEPLSNYDSDSASDDAGTYSSPSSIIESDSEEDDGDEDEEETQEGRPRPGVAHTSKAVLYSSDELSSPGPPSSPTTSPPALSAPMTPLKLAPVGRRRFPTRVESESPSSSPPDTNKTSVEGKVGDEGGSNSANSIQSKKEKDEDDSMSSHPSLSSIALQSPPPQTTTTTVMPFPPSPPPAHLDPWISLSLVDDVNRSAEKAIPTGPRSLVGPPHLTSAKDSTPLLPPSPSPPPKEPTPPPPKPPTPPPVKRMSLKDWSKRKKAAAPLPVTDRTVDADESTHDLYQPQQPHSSSPKKTSESISVSQLPVSASSLDTPDDLIYPPSSPDENSVAINARVGAVKDASRPPTPSSEDEPIPGFTPRQSRVQQSSLTSMNVEYTKMPPPSPFLATSSEIKTQNSSNEPPSTVFTDPLMSQKMETSCSLPNAWQHRKHESVDVEFTEHRSITPPPSMMLLSSPRTRQSSMTHMSDPYARSPSPTGTTSPSTTPPLPYRQLISTPRSSDPPKGPASSTSRVAGVLPVRRPESSIPTGPLKSLPPLPPSLPAKPTAVRPTHSPTRPRFSTMDREEPSHHIERDREVEEREREREREPERNIVREQRSSITLKESPVLSTVPLVRPPFHPSHVRPFGPGAFRGRGALAGVPSGPRTTWTPPRGPRGMGGPFRGGGMGGRGISSMPASGIAPRAPRMMVPAGEERERIDTRLPPPTRSEGRDISESPRGAFRGRGGLFRGRAR</sequence>
<feature type="compositionally biased region" description="Pro residues" evidence="5">
    <location>
        <begin position="1343"/>
        <end position="1368"/>
    </location>
</feature>
<dbReference type="InterPro" id="IPR011011">
    <property type="entry name" value="Znf_FYVE_PHD"/>
</dbReference>
<dbReference type="CDD" id="cd15550">
    <property type="entry name" value="PHD_MLL5"/>
    <property type="match status" value="1"/>
</dbReference>
<feature type="compositionally biased region" description="Pro residues" evidence="5">
    <location>
        <begin position="1291"/>
        <end position="1300"/>
    </location>
</feature>
<dbReference type="PANTHER" id="PTHR46462:SF3">
    <property type="entry name" value="UPSET, ISOFORM A"/>
    <property type="match status" value="1"/>
</dbReference>
<feature type="compositionally biased region" description="Gly residues" evidence="5">
    <location>
        <begin position="1841"/>
        <end position="1852"/>
    </location>
</feature>
<feature type="compositionally biased region" description="Low complexity" evidence="5">
    <location>
        <begin position="173"/>
        <end position="182"/>
    </location>
</feature>
<dbReference type="InterPro" id="IPR013083">
    <property type="entry name" value="Znf_RING/FYVE/PHD"/>
</dbReference>
<dbReference type="GO" id="GO:0006355">
    <property type="term" value="P:regulation of DNA-templated transcription"/>
    <property type="evidence" value="ECO:0007669"/>
    <property type="project" value="TreeGrafter"/>
</dbReference>
<feature type="compositionally biased region" description="Pro residues" evidence="5">
    <location>
        <begin position="1187"/>
        <end position="1196"/>
    </location>
</feature>
<dbReference type="GO" id="GO:0034967">
    <property type="term" value="C:Set3 complex"/>
    <property type="evidence" value="ECO:0007669"/>
    <property type="project" value="TreeGrafter"/>
</dbReference>
<dbReference type="Gene3D" id="3.30.40.10">
    <property type="entry name" value="Zinc/RING finger domain, C3HC4 (zinc finger)"/>
    <property type="match status" value="1"/>
</dbReference>
<feature type="region of interest" description="Disordered" evidence="5">
    <location>
        <begin position="1556"/>
        <end position="1718"/>
    </location>
</feature>
<dbReference type="Pfam" id="PF20826">
    <property type="entry name" value="PHD_5"/>
    <property type="match status" value="1"/>
</dbReference>
<reference evidence="7" key="1">
    <citation type="submission" date="2014-08" db="EMBL/GenBank/DDBJ databases">
        <authorList>
            <person name="Sharma Rahul"/>
            <person name="Thines Marco"/>
        </authorList>
    </citation>
    <scope>NUCLEOTIDE SEQUENCE</scope>
</reference>
<dbReference type="PROSITE" id="PS50280">
    <property type="entry name" value="SET"/>
    <property type="match status" value="1"/>
</dbReference>
<feature type="compositionally biased region" description="Low complexity" evidence="5">
    <location>
        <begin position="522"/>
        <end position="531"/>
    </location>
</feature>